<dbReference type="RefSeq" id="WP_141710135.1">
    <property type="nucleotide sequence ID" value="NZ_LSOG01000061.1"/>
</dbReference>
<comment type="caution">
    <text evidence="1">The sequence shown here is derived from an EMBL/GenBank/DDBJ whole genome shotgun (WGS) entry which is preliminary data.</text>
</comment>
<keyword evidence="2" id="KW-1185">Reference proteome</keyword>
<reference evidence="1 2" key="1">
    <citation type="submission" date="2016-02" db="EMBL/GenBank/DDBJ databases">
        <title>Secondary metabolites in Legionella.</title>
        <authorList>
            <person name="Tobias N.J."/>
            <person name="Bode H.B."/>
        </authorList>
    </citation>
    <scope>NUCLEOTIDE SEQUENCE [LARGE SCALE GENOMIC DNA]</scope>
    <source>
        <strain evidence="1 2">DSM 19216</strain>
    </source>
</reference>
<proteinExistence type="predicted"/>
<sequence>MAECEGTPIAEVIKKEQVKLEQQIINFELIMSQATNLKDLKTRFQKIKAIEGIVTEKASVLLIPSDVQKLQELIEFITGEEQEIQRIKEGINDASVIHQDAMRAIDETEQFIRKKRNKQNFFYSKLVKHAVKSGKEK</sequence>
<name>A0A1E5JQV3_9GAMM</name>
<evidence type="ECO:0000313" key="2">
    <source>
        <dbReference type="Proteomes" id="UP000095229"/>
    </source>
</evidence>
<evidence type="ECO:0000313" key="1">
    <source>
        <dbReference type="EMBL" id="OEH46927.1"/>
    </source>
</evidence>
<protein>
    <submittedName>
        <fullName evidence="1">Uncharacterized protein</fullName>
    </submittedName>
</protein>
<dbReference type="AlphaFoldDB" id="A0A1E5JQV3"/>
<accession>A0A1E5JQV3</accession>
<gene>
    <name evidence="1" type="ORF">lpari_02129</name>
</gene>
<dbReference type="EMBL" id="LSOG01000061">
    <property type="protein sequence ID" value="OEH46927.1"/>
    <property type="molecule type" value="Genomic_DNA"/>
</dbReference>
<organism evidence="1 2">
    <name type="scientific">Legionella parisiensis</name>
    <dbReference type="NCBI Taxonomy" id="45071"/>
    <lineage>
        <taxon>Bacteria</taxon>
        <taxon>Pseudomonadati</taxon>
        <taxon>Pseudomonadota</taxon>
        <taxon>Gammaproteobacteria</taxon>
        <taxon>Legionellales</taxon>
        <taxon>Legionellaceae</taxon>
        <taxon>Legionella</taxon>
    </lineage>
</organism>
<dbReference type="Proteomes" id="UP000095229">
    <property type="component" value="Unassembled WGS sequence"/>
</dbReference>
<dbReference type="PATRIC" id="fig|45071.7.peg.2273"/>